<evidence type="ECO:0000259" key="5">
    <source>
        <dbReference type="Pfam" id="PF00389"/>
    </source>
</evidence>
<feature type="domain" description="D-isomer specific 2-hydroxyacid dehydrogenase catalytic" evidence="5">
    <location>
        <begin position="9"/>
        <end position="310"/>
    </location>
</feature>
<dbReference type="RefSeq" id="WP_131017154.1">
    <property type="nucleotide sequence ID" value="NZ_SIRE01000025.1"/>
</dbReference>
<comment type="similarity">
    <text evidence="1 4">Belongs to the D-isomer specific 2-hydroxyacid dehydrogenase family.</text>
</comment>
<dbReference type="PANTHER" id="PTHR43333:SF1">
    <property type="entry name" value="D-ISOMER SPECIFIC 2-HYDROXYACID DEHYDROGENASE NAD-BINDING DOMAIN-CONTAINING PROTEIN"/>
    <property type="match status" value="1"/>
</dbReference>
<protein>
    <submittedName>
        <fullName evidence="7">D-2-hydroxyacid dehydrogenase</fullName>
    </submittedName>
</protein>
<evidence type="ECO:0000313" key="7">
    <source>
        <dbReference type="EMBL" id="TBL71577.1"/>
    </source>
</evidence>
<organism evidence="7 8">
    <name type="scientific">Paenibacillus thalictri</name>
    <dbReference type="NCBI Taxonomy" id="2527873"/>
    <lineage>
        <taxon>Bacteria</taxon>
        <taxon>Bacillati</taxon>
        <taxon>Bacillota</taxon>
        <taxon>Bacilli</taxon>
        <taxon>Bacillales</taxon>
        <taxon>Paenibacillaceae</taxon>
        <taxon>Paenibacillus</taxon>
    </lineage>
</organism>
<evidence type="ECO:0000259" key="6">
    <source>
        <dbReference type="Pfam" id="PF02826"/>
    </source>
</evidence>
<dbReference type="AlphaFoldDB" id="A0A4Q9DGV5"/>
<evidence type="ECO:0000256" key="4">
    <source>
        <dbReference type="RuleBase" id="RU003719"/>
    </source>
</evidence>
<dbReference type="Proteomes" id="UP000293142">
    <property type="component" value="Unassembled WGS sequence"/>
</dbReference>
<keyword evidence="2 4" id="KW-0560">Oxidoreductase</keyword>
<dbReference type="FunFam" id="3.40.50.720:FF:000363">
    <property type="entry name" value="D-isomer specific 2-hydroxyacid dehydrogenase"/>
    <property type="match status" value="1"/>
</dbReference>
<dbReference type="SUPFAM" id="SSF51735">
    <property type="entry name" value="NAD(P)-binding Rossmann-fold domains"/>
    <property type="match status" value="1"/>
</dbReference>
<evidence type="ECO:0000256" key="2">
    <source>
        <dbReference type="ARBA" id="ARBA00023002"/>
    </source>
</evidence>
<evidence type="ECO:0000256" key="1">
    <source>
        <dbReference type="ARBA" id="ARBA00005854"/>
    </source>
</evidence>
<accession>A0A4Q9DGV5</accession>
<gene>
    <name evidence="7" type="ORF">EYB31_29820</name>
</gene>
<evidence type="ECO:0000256" key="3">
    <source>
        <dbReference type="ARBA" id="ARBA00023027"/>
    </source>
</evidence>
<keyword evidence="8" id="KW-1185">Reference proteome</keyword>
<comment type="caution">
    <text evidence="7">The sequence shown here is derived from an EMBL/GenBank/DDBJ whole genome shotgun (WGS) entry which is preliminary data.</text>
</comment>
<dbReference type="SUPFAM" id="SSF52283">
    <property type="entry name" value="Formate/glycerate dehydrogenase catalytic domain-like"/>
    <property type="match status" value="1"/>
</dbReference>
<dbReference type="GO" id="GO:0016616">
    <property type="term" value="F:oxidoreductase activity, acting on the CH-OH group of donors, NAD or NADP as acceptor"/>
    <property type="evidence" value="ECO:0007669"/>
    <property type="project" value="InterPro"/>
</dbReference>
<dbReference type="Pfam" id="PF02826">
    <property type="entry name" value="2-Hacid_dh_C"/>
    <property type="match status" value="1"/>
</dbReference>
<dbReference type="OrthoDB" id="9805416at2"/>
<keyword evidence="3" id="KW-0520">NAD</keyword>
<proteinExistence type="inferred from homology"/>
<dbReference type="InterPro" id="IPR006140">
    <property type="entry name" value="D-isomer_DH_NAD-bd"/>
</dbReference>
<dbReference type="Pfam" id="PF00389">
    <property type="entry name" value="2-Hacid_dh"/>
    <property type="match status" value="1"/>
</dbReference>
<dbReference type="InterPro" id="IPR036291">
    <property type="entry name" value="NAD(P)-bd_dom_sf"/>
</dbReference>
<sequence>MSHKIVSVQPIKPEHEQQIRSIAPDWEFVNGQTKEDWLPHLQEAEIVIGWKSEVGQLLNPGTGLRWVQNWGAGVDKFPLAAFGTAGVKLTSTSGIHPYPISEHVIAMMLSFTRKIHLSLLNQQRRKWQNVGPLGEMHGKTVGIIGVGAIGTEIARLSKAFGMKVLGVKRTVAPVEHVDHMFTLAQLDEVLQESDYVVVTLPLTKDTTHIFGRGQFQAMKRDAFFINIGRGGTTDTKALIDALREGEIAGAGLDVFEVEPLPEDHPLWEMENVMITPHNSGSSGHYDERAMQIFTENLRYYIEGKPLRNLIDLQNEY</sequence>
<evidence type="ECO:0000313" key="8">
    <source>
        <dbReference type="Proteomes" id="UP000293142"/>
    </source>
</evidence>
<dbReference type="InterPro" id="IPR006139">
    <property type="entry name" value="D-isomer_2_OHA_DH_cat_dom"/>
</dbReference>
<dbReference type="GO" id="GO:0051287">
    <property type="term" value="F:NAD binding"/>
    <property type="evidence" value="ECO:0007669"/>
    <property type="project" value="InterPro"/>
</dbReference>
<dbReference type="Gene3D" id="3.40.50.720">
    <property type="entry name" value="NAD(P)-binding Rossmann-like Domain"/>
    <property type="match status" value="2"/>
</dbReference>
<reference evidence="7 8" key="1">
    <citation type="submission" date="2019-02" db="EMBL/GenBank/DDBJ databases">
        <title>Paenibacillus sp. nov., isolated from surface-sterilized tissue of Thalictrum simplex L.</title>
        <authorList>
            <person name="Tuo L."/>
        </authorList>
    </citation>
    <scope>NUCLEOTIDE SEQUENCE [LARGE SCALE GENOMIC DNA]</scope>
    <source>
        <strain evidence="7 8">N2SHLJ1</strain>
    </source>
</reference>
<dbReference type="CDD" id="cd05300">
    <property type="entry name" value="2-Hacid_dh_1"/>
    <property type="match status" value="1"/>
</dbReference>
<feature type="domain" description="D-isomer specific 2-hydroxyacid dehydrogenase NAD-binding" evidence="6">
    <location>
        <begin position="105"/>
        <end position="278"/>
    </location>
</feature>
<dbReference type="PANTHER" id="PTHR43333">
    <property type="entry name" value="2-HACID_DH_C DOMAIN-CONTAINING PROTEIN"/>
    <property type="match status" value="1"/>
</dbReference>
<name>A0A4Q9DGV5_9BACL</name>
<dbReference type="EMBL" id="SIRE01000025">
    <property type="protein sequence ID" value="TBL71577.1"/>
    <property type="molecule type" value="Genomic_DNA"/>
</dbReference>